<feature type="compositionally biased region" description="Basic and acidic residues" evidence="1">
    <location>
        <begin position="1581"/>
        <end position="1592"/>
    </location>
</feature>
<feature type="compositionally biased region" description="Polar residues" evidence="1">
    <location>
        <begin position="26"/>
        <end position="43"/>
    </location>
</feature>
<evidence type="ECO:0000313" key="4">
    <source>
        <dbReference type="Proteomes" id="UP000015106"/>
    </source>
</evidence>
<feature type="region of interest" description="Disordered" evidence="1">
    <location>
        <begin position="1"/>
        <end position="74"/>
    </location>
</feature>
<feature type="region of interest" description="Disordered" evidence="1">
    <location>
        <begin position="1576"/>
        <end position="1600"/>
    </location>
</feature>
<feature type="compositionally biased region" description="Polar residues" evidence="1">
    <location>
        <begin position="872"/>
        <end position="891"/>
    </location>
</feature>
<dbReference type="EnsemblPlants" id="TuG1812S0002861100.01.T01">
    <property type="protein sequence ID" value="TuG1812S0002861100.01.T01"/>
    <property type="gene ID" value="TuG1812S0002861100.01"/>
</dbReference>
<gene>
    <name evidence="3" type="primary">LOC125530698</name>
</gene>
<feature type="region of interest" description="Disordered" evidence="1">
    <location>
        <begin position="139"/>
        <end position="169"/>
    </location>
</feature>
<dbReference type="OrthoDB" id="71500at2759"/>
<reference evidence="4" key="1">
    <citation type="journal article" date="2013" name="Nature">
        <title>Draft genome of the wheat A-genome progenitor Triticum urartu.</title>
        <authorList>
            <person name="Ling H.Q."/>
            <person name="Zhao S."/>
            <person name="Liu D."/>
            <person name="Wang J."/>
            <person name="Sun H."/>
            <person name="Zhang C."/>
            <person name="Fan H."/>
            <person name="Li D."/>
            <person name="Dong L."/>
            <person name="Tao Y."/>
            <person name="Gao C."/>
            <person name="Wu H."/>
            <person name="Li Y."/>
            <person name="Cui Y."/>
            <person name="Guo X."/>
            <person name="Zheng S."/>
            <person name="Wang B."/>
            <person name="Yu K."/>
            <person name="Liang Q."/>
            <person name="Yang W."/>
            <person name="Lou X."/>
            <person name="Chen J."/>
            <person name="Feng M."/>
            <person name="Jian J."/>
            <person name="Zhang X."/>
            <person name="Luo G."/>
            <person name="Jiang Y."/>
            <person name="Liu J."/>
            <person name="Wang Z."/>
            <person name="Sha Y."/>
            <person name="Zhang B."/>
            <person name="Wu H."/>
            <person name="Tang D."/>
            <person name="Shen Q."/>
            <person name="Xue P."/>
            <person name="Zou S."/>
            <person name="Wang X."/>
            <person name="Liu X."/>
            <person name="Wang F."/>
            <person name="Yang Y."/>
            <person name="An X."/>
            <person name="Dong Z."/>
            <person name="Zhang K."/>
            <person name="Zhang X."/>
            <person name="Luo M.C."/>
            <person name="Dvorak J."/>
            <person name="Tong Y."/>
            <person name="Wang J."/>
            <person name="Yang H."/>
            <person name="Li Z."/>
            <person name="Wang D."/>
            <person name="Zhang A."/>
            <person name="Wang J."/>
        </authorList>
    </citation>
    <scope>NUCLEOTIDE SEQUENCE</scope>
    <source>
        <strain evidence="4">cv. G1812</strain>
    </source>
</reference>
<dbReference type="Pfam" id="PF16501">
    <property type="entry name" value="SCAPER_N"/>
    <property type="match status" value="1"/>
</dbReference>
<feature type="domain" description="S phase cyclin A-associated protein in the endoplasmic reticulum N-terminal" evidence="2">
    <location>
        <begin position="319"/>
        <end position="421"/>
    </location>
</feature>
<feature type="region of interest" description="Disordered" evidence="1">
    <location>
        <begin position="618"/>
        <end position="639"/>
    </location>
</feature>
<sequence>MENDHGDGDDLGSGWFEVKKKHRSSSKFTLQRSSGSSTHKTPNSSSRSQANYSSGSSRWYDRLQYPHQSTNDNLAVDELDSRETTKVQHEECVDVGASNLKNGFNVSASEHVVKKCEELQLAEETIDPPKTGMIDRTDHSVPHESPNCSSDLAKSVEDSDHVKDPPKTELVGVLPNSSVKFGNFDDVTGLALPSDAFRDNNSSTEYMDDEDTTQFRNELKDESELEDEMNSIRNADTSPITIHAVETPTECNRNPLDICEIQDSPVVVSGSTTLADSVSLSSNNDLEVPVTSSSVAPIESQTLLPNHTTVSVDLGGETAESKERFRQRLWCFLFENLNRAVDELYLLCELECDMEQINESILVLDEAISDFQELKSRAEHFDNTKKSPSLPKEGVPMAVKADHRRPHALSWEVRRMTSSPHRQEILSSSLEAFQRIQFELARKQAGITAESFAPSSSGEVSGISAKLTTASATVGNISLKVESQVKLSDDSEKEVTEERQSKEALKSGRSFPQSNPSFSARSRRGALEPISEIAKHTSKDRVMAENKKSTDIVKRSTTHLEKEKQNTAQWKSMDAWKEKRNWEDILKSPVRSSRASHSPGVGRKVTERGRVLHDKLMSPEKKKRSAFDTKREAEEKHARALRIRSQLESERVQRLQRTTEKLSRVNELQAVRSSKLREVMNARHQRGESRHEAYLAQVAKRAGDESTKVSEVRFITSLNDETKKFLLRQKLHDSEMRRAEKLQVIKTKQKEDTAREEAVLERRKFLEAEKMQRLAEIQRKKEEAIVRREEERKASSAAREAKSAEQQRRKEIRAKAQQEEAELLAQKLAEKLRESEQRRKFYLEQIRERASMDFRDQSSPFQRRFPSKDSLNRSTSANSGEDSQIVGNASTAESMVKTSNATQMKRKIKKIRQRLMALKHEFVEPAIGENTGIAHRAALGAAKGKLSRWLQDLQRHRQARKEGAASIGLIVGDMTKFLEGKDLELHATRQVGLLDFIASALLASHTSRPVACEVTVYLLRLLRVLLSLPANRTYFLVQNLLPPIIPMLSASLENYIKVAASNSGSLNLLLSKTTENMETVGEVLDGFIWTVTVIVGHLYVDDEQLKMQEGLIELIVAYQTIHRLRDLFALYDRPQVEGSPLPSSILFGLNLLTVLTSKPGNFSAIDWESCKCRTPAGNLAHECEYLSSLDIRVGNQLMAPDESGDAKLPSNTCDISKCDDCGFSEVVEENKLTEQHEGSALGDRRSLDETRKGLLDLSAGQNNSGSVLEIQSSNLGDTIDQHFEVSTQRNENSTVDGHLEGRKMNNICTEMNDSPGKGNEINLKQPAVLVLSAMAETGLVSLPSLLTAVLLQANNRSSSDQASAILPSNFEEVATGVLKVLNNVACLDITLLQCMLARSDLKMEFFHLISFLLNHCMNKWGVPNDQVGLLLLESILLLGYFSLFHPGNQAVLRWGKSPTILHKVCDLPFAFFSDPELMPILTTALIAVCYGCDQNRSVVLQEISSDMIGTLLRSCRASVLATSDSVAVDGSGANNSGDSTHILPDIRNSLSDMSIRSSRKGARPVLGKGVSGAIKLNRNKNQKDGRGVRAGDDGGPLKQRAGEASSAFMLHRKIPAFFFEKAEEFFCGGA</sequence>
<dbReference type="RefSeq" id="XP_048551051.1">
    <property type="nucleotide sequence ID" value="XM_048695094.1"/>
</dbReference>
<dbReference type="Gramene" id="TuG1812S0002861100.01.T01">
    <property type="protein sequence ID" value="TuG1812S0002861100.01.T01"/>
    <property type="gene ID" value="TuG1812S0002861100.01"/>
</dbReference>
<evidence type="ECO:0000256" key="1">
    <source>
        <dbReference type="SAM" id="MobiDB-lite"/>
    </source>
</evidence>
<feature type="compositionally biased region" description="Basic and acidic residues" evidence="1">
    <location>
        <begin position="487"/>
        <end position="506"/>
    </location>
</feature>
<feature type="region of interest" description="Disordered" evidence="1">
    <location>
        <begin position="485"/>
        <end position="549"/>
    </location>
</feature>
<dbReference type="GeneID" id="125530698"/>
<name>A0A8R7RAH3_TRIUA</name>
<feature type="region of interest" description="Disordered" evidence="1">
    <location>
        <begin position="853"/>
        <end position="891"/>
    </location>
</feature>
<reference evidence="3" key="2">
    <citation type="submission" date="2022-06" db="UniProtKB">
        <authorList>
            <consortium name="EnsemblPlants"/>
        </authorList>
    </citation>
    <scope>IDENTIFICATION</scope>
</reference>
<feature type="compositionally biased region" description="Basic and acidic residues" evidence="1">
    <location>
        <begin position="154"/>
        <end position="167"/>
    </location>
</feature>
<feature type="compositionally biased region" description="Basic and acidic residues" evidence="1">
    <location>
        <begin position="533"/>
        <end position="549"/>
    </location>
</feature>
<proteinExistence type="predicted"/>
<organism evidence="3 4">
    <name type="scientific">Triticum urartu</name>
    <name type="common">Red wild einkorn</name>
    <name type="synonym">Crithodium urartu</name>
    <dbReference type="NCBI Taxonomy" id="4572"/>
    <lineage>
        <taxon>Eukaryota</taxon>
        <taxon>Viridiplantae</taxon>
        <taxon>Streptophyta</taxon>
        <taxon>Embryophyta</taxon>
        <taxon>Tracheophyta</taxon>
        <taxon>Spermatophyta</taxon>
        <taxon>Magnoliopsida</taxon>
        <taxon>Liliopsida</taxon>
        <taxon>Poales</taxon>
        <taxon>Poaceae</taxon>
        <taxon>BOP clade</taxon>
        <taxon>Pooideae</taxon>
        <taxon>Triticodae</taxon>
        <taxon>Triticeae</taxon>
        <taxon>Triticinae</taxon>
        <taxon>Triticum</taxon>
    </lineage>
</organism>
<dbReference type="InterPro" id="IPR032446">
    <property type="entry name" value="SCAPER_N"/>
</dbReference>
<dbReference type="PANTHER" id="PTHR31434:SF2">
    <property type="entry name" value="S PHASE CYCLIN A-ASSOCIATED PROTEIN IN THE ENDOPLASMIC RETICULUM"/>
    <property type="match status" value="1"/>
</dbReference>
<accession>A0A8R7RAH3</accession>
<keyword evidence="4" id="KW-1185">Reference proteome</keyword>
<dbReference type="PANTHER" id="PTHR31434">
    <property type="entry name" value="S PHASE CYCLIN A-ASSOCIATED PROTEIN IN THE ENDOPLASMIC RETICULUM"/>
    <property type="match status" value="1"/>
</dbReference>
<feature type="compositionally biased region" description="Polar residues" evidence="1">
    <location>
        <begin position="510"/>
        <end position="520"/>
    </location>
</feature>
<dbReference type="Proteomes" id="UP000015106">
    <property type="component" value="Unassembled WGS sequence"/>
</dbReference>
<feature type="region of interest" description="Disordered" evidence="1">
    <location>
        <begin position="788"/>
        <end position="814"/>
    </location>
</feature>
<feature type="compositionally biased region" description="Low complexity" evidence="1">
    <location>
        <begin position="44"/>
        <end position="57"/>
    </location>
</feature>
<dbReference type="KEGG" id="tua:125530698"/>
<protein>
    <recommendedName>
        <fullName evidence="2">S phase cyclin A-associated protein in the endoplasmic reticulum N-terminal domain-containing protein</fullName>
    </recommendedName>
</protein>
<evidence type="ECO:0000313" key="3">
    <source>
        <dbReference type="EnsemblPlants" id="TuG1812S0002861100.01.T01"/>
    </source>
</evidence>
<evidence type="ECO:0000259" key="2">
    <source>
        <dbReference type="Pfam" id="PF16501"/>
    </source>
</evidence>
<feature type="compositionally biased region" description="Basic and acidic residues" evidence="1">
    <location>
        <begin position="618"/>
        <end position="638"/>
    </location>
</feature>